<reference evidence="2 3" key="1">
    <citation type="submission" date="2016-03" db="EMBL/GenBank/DDBJ databases">
        <title>Whole genome sequencing of Grifola frondosa 9006-11.</title>
        <authorList>
            <person name="Min B."/>
            <person name="Park H."/>
            <person name="Kim J.-G."/>
            <person name="Cho H."/>
            <person name="Oh Y.-L."/>
            <person name="Kong W.-S."/>
            <person name="Choi I.-G."/>
        </authorList>
    </citation>
    <scope>NUCLEOTIDE SEQUENCE [LARGE SCALE GENOMIC DNA]</scope>
    <source>
        <strain evidence="2 3">9006-11</strain>
    </source>
</reference>
<evidence type="ECO:0000313" key="2">
    <source>
        <dbReference type="EMBL" id="OBZ77901.1"/>
    </source>
</evidence>
<accession>A0A1C7MM08</accession>
<dbReference type="Proteomes" id="UP000092993">
    <property type="component" value="Unassembled WGS sequence"/>
</dbReference>
<name>A0A1C7MM08_GRIFR</name>
<feature type="compositionally biased region" description="Low complexity" evidence="1">
    <location>
        <begin position="19"/>
        <end position="30"/>
    </location>
</feature>
<keyword evidence="3" id="KW-1185">Reference proteome</keyword>
<sequence length="257" mass="27824">MRCKFSLAPAHASKLLHSFTPSSSRISSATPPSPDVDMTTPMQGKGGNWTLSEGFSSGPKHRAFPYGWPASRLHGHDGHTVSSPIPFGKMIFGEKNPYDTFSSPVRPPAAPIWSPPRSQERAMRTPPLLPSAYIYRSAADCSDARPAPPLHLITNDDTSHLHIAYTTKTPVIKKLISNPPRLARALSPPSQPLKRDAYAALNSPDSSWSSLPNTKKARTTKAKAAATAQSGKFKLPTSLVGRTKVAQLTRNNLDEGR</sequence>
<dbReference type="EMBL" id="LUGG01000002">
    <property type="protein sequence ID" value="OBZ77901.1"/>
    <property type="molecule type" value="Genomic_DNA"/>
</dbReference>
<feature type="compositionally biased region" description="Polar residues" evidence="1">
    <location>
        <begin position="203"/>
        <end position="213"/>
    </location>
</feature>
<dbReference type="AlphaFoldDB" id="A0A1C7MM08"/>
<gene>
    <name evidence="2" type="ORF">A0H81_02059</name>
</gene>
<organism evidence="2 3">
    <name type="scientific">Grifola frondosa</name>
    <name type="common">Maitake</name>
    <name type="synonym">Polyporus frondosus</name>
    <dbReference type="NCBI Taxonomy" id="5627"/>
    <lineage>
        <taxon>Eukaryota</taxon>
        <taxon>Fungi</taxon>
        <taxon>Dikarya</taxon>
        <taxon>Basidiomycota</taxon>
        <taxon>Agaricomycotina</taxon>
        <taxon>Agaricomycetes</taxon>
        <taxon>Polyporales</taxon>
        <taxon>Grifolaceae</taxon>
        <taxon>Grifola</taxon>
    </lineage>
</organism>
<evidence type="ECO:0000313" key="3">
    <source>
        <dbReference type="Proteomes" id="UP000092993"/>
    </source>
</evidence>
<evidence type="ECO:0000256" key="1">
    <source>
        <dbReference type="SAM" id="MobiDB-lite"/>
    </source>
</evidence>
<proteinExistence type="predicted"/>
<feature type="region of interest" description="Disordered" evidence="1">
    <location>
        <begin position="202"/>
        <end position="235"/>
    </location>
</feature>
<comment type="caution">
    <text evidence="2">The sequence shown here is derived from an EMBL/GenBank/DDBJ whole genome shotgun (WGS) entry which is preliminary data.</text>
</comment>
<protein>
    <submittedName>
        <fullName evidence="2">Uncharacterized protein</fullName>
    </submittedName>
</protein>
<feature type="region of interest" description="Disordered" evidence="1">
    <location>
        <begin position="19"/>
        <end position="41"/>
    </location>
</feature>